<evidence type="ECO:0000256" key="9">
    <source>
        <dbReference type="RuleBase" id="RU003706"/>
    </source>
</evidence>
<keyword evidence="6 9" id="KW-0479">Metal-binding</keyword>
<dbReference type="EC" id="2.7.7.24" evidence="3 9"/>
<evidence type="ECO:0000256" key="3">
    <source>
        <dbReference type="ARBA" id="ARBA00012461"/>
    </source>
</evidence>
<evidence type="ECO:0000313" key="11">
    <source>
        <dbReference type="EMBL" id="QEG42481.1"/>
    </source>
</evidence>
<dbReference type="EMBL" id="CP042914">
    <property type="protein sequence ID" value="QEG42481.1"/>
    <property type="molecule type" value="Genomic_DNA"/>
</dbReference>
<accession>A0A5B9R734</accession>
<dbReference type="InterPro" id="IPR005835">
    <property type="entry name" value="NTP_transferase_dom"/>
</dbReference>
<evidence type="ECO:0000256" key="5">
    <source>
        <dbReference type="ARBA" id="ARBA00022695"/>
    </source>
</evidence>
<evidence type="ECO:0000313" key="12">
    <source>
        <dbReference type="Proteomes" id="UP000325286"/>
    </source>
</evidence>
<sequence>MSPTAPLPNSPTARKGIILAGGSGSRLHPITKGISKQLLPIYDKPMVYYPLSTLMLAGIQEILLISTPHDLPGFERLLGDGSQWGLKLSYAEQPSPDGLAQAFIIGREFIGDDSVALVLGDNIFYGQGFSKMLQSASARDAGATIFGYHVQDPERYGIVEFDSHGQVVSLEEKPKQPKSSYAVPGLYFYDNRVVEIATNLKPSPRGELEITDVNKAYLKSGELSVELFSRGFAWLDTGTRDSLLDACNFVAAIEKRQGLKISCPEEIAFVKGFIDADHLHRLSSEMKNEYGTYLQHLVPN</sequence>
<dbReference type="OrthoDB" id="9803871at2"/>
<feature type="domain" description="Nucleotidyl transferase" evidence="10">
    <location>
        <begin position="15"/>
        <end position="251"/>
    </location>
</feature>
<dbReference type="Pfam" id="PF00483">
    <property type="entry name" value="NTP_transferase"/>
    <property type="match status" value="1"/>
</dbReference>
<dbReference type="AlphaFoldDB" id="A0A5B9R734"/>
<evidence type="ECO:0000256" key="6">
    <source>
        <dbReference type="ARBA" id="ARBA00022723"/>
    </source>
</evidence>
<evidence type="ECO:0000256" key="8">
    <source>
        <dbReference type="ARBA" id="ARBA00049336"/>
    </source>
</evidence>
<comment type="cofactor">
    <cofactor evidence="1">
        <name>Mg(2+)</name>
        <dbReference type="ChEBI" id="CHEBI:18420"/>
    </cofactor>
</comment>
<keyword evidence="4 9" id="KW-0808">Transferase</keyword>
<keyword evidence="7 9" id="KW-0460">Magnesium</keyword>
<keyword evidence="5 9" id="KW-0548">Nucleotidyltransferase</keyword>
<comment type="similarity">
    <text evidence="2 9">Belongs to the glucose-1-phosphate thymidylyltransferase family.</text>
</comment>
<proteinExistence type="inferred from homology"/>
<evidence type="ECO:0000256" key="4">
    <source>
        <dbReference type="ARBA" id="ARBA00022679"/>
    </source>
</evidence>
<dbReference type="Gene3D" id="3.90.550.10">
    <property type="entry name" value="Spore Coat Polysaccharide Biosynthesis Protein SpsA, Chain A"/>
    <property type="match status" value="1"/>
</dbReference>
<dbReference type="RefSeq" id="WP_068130296.1">
    <property type="nucleotide sequence ID" value="NZ_CP042914.1"/>
</dbReference>
<comment type="catalytic activity">
    <reaction evidence="8 9">
        <text>dTTP + alpha-D-glucose 1-phosphate + H(+) = dTDP-alpha-D-glucose + diphosphate</text>
        <dbReference type="Rhea" id="RHEA:15225"/>
        <dbReference type="ChEBI" id="CHEBI:15378"/>
        <dbReference type="ChEBI" id="CHEBI:33019"/>
        <dbReference type="ChEBI" id="CHEBI:37568"/>
        <dbReference type="ChEBI" id="CHEBI:57477"/>
        <dbReference type="ChEBI" id="CHEBI:58601"/>
        <dbReference type="EC" id="2.7.7.24"/>
    </reaction>
</comment>
<comment type="function">
    <text evidence="9">Catalyzes the formation of dTDP-glucose, from dTTP and glucose 1-phosphate, as well as its pyrophosphorolysis.</text>
</comment>
<dbReference type="CDD" id="cd02538">
    <property type="entry name" value="G1P_TT_short"/>
    <property type="match status" value="1"/>
</dbReference>
<dbReference type="InterPro" id="IPR029044">
    <property type="entry name" value="Nucleotide-diphossugar_trans"/>
</dbReference>
<dbReference type="NCBIfam" id="TIGR01207">
    <property type="entry name" value="rmlA"/>
    <property type="match status" value="1"/>
</dbReference>
<evidence type="ECO:0000256" key="2">
    <source>
        <dbReference type="ARBA" id="ARBA00010480"/>
    </source>
</evidence>
<dbReference type="KEGG" id="rul:UC8_45200"/>
<dbReference type="Proteomes" id="UP000325286">
    <property type="component" value="Chromosome"/>
</dbReference>
<evidence type="ECO:0000259" key="10">
    <source>
        <dbReference type="Pfam" id="PF00483"/>
    </source>
</evidence>
<dbReference type="PANTHER" id="PTHR43532:SF1">
    <property type="entry name" value="GLUCOSE-1-PHOSPHATE THYMIDYLYLTRANSFERASE 1"/>
    <property type="match status" value="1"/>
</dbReference>
<gene>
    <name evidence="11" type="primary">rmlA1</name>
    <name evidence="11" type="ORF">UC8_45200</name>
</gene>
<dbReference type="InterPro" id="IPR005907">
    <property type="entry name" value="G1P_thy_trans_s"/>
</dbReference>
<name>A0A5B9R734_9BACT</name>
<evidence type="ECO:0000256" key="1">
    <source>
        <dbReference type="ARBA" id="ARBA00001946"/>
    </source>
</evidence>
<protein>
    <recommendedName>
        <fullName evidence="3 9">Glucose-1-phosphate thymidylyltransferase</fullName>
        <ecNumber evidence="3 9">2.7.7.24</ecNumber>
    </recommendedName>
</protein>
<dbReference type="SUPFAM" id="SSF53448">
    <property type="entry name" value="Nucleotide-diphospho-sugar transferases"/>
    <property type="match status" value="1"/>
</dbReference>
<dbReference type="GO" id="GO:0008879">
    <property type="term" value="F:glucose-1-phosphate thymidylyltransferase activity"/>
    <property type="evidence" value="ECO:0007669"/>
    <property type="project" value="UniProtKB-EC"/>
</dbReference>
<reference evidence="11 12" key="1">
    <citation type="submission" date="2019-08" db="EMBL/GenBank/DDBJ databases">
        <title>Deep-cultivation of Planctomycetes and their phenomic and genomic characterization uncovers novel biology.</title>
        <authorList>
            <person name="Wiegand S."/>
            <person name="Jogler M."/>
            <person name="Boedeker C."/>
            <person name="Pinto D."/>
            <person name="Vollmers J."/>
            <person name="Rivas-Marin E."/>
            <person name="Kohn T."/>
            <person name="Peeters S.H."/>
            <person name="Heuer A."/>
            <person name="Rast P."/>
            <person name="Oberbeckmann S."/>
            <person name="Bunk B."/>
            <person name="Jeske O."/>
            <person name="Meyerdierks A."/>
            <person name="Storesund J.E."/>
            <person name="Kallscheuer N."/>
            <person name="Luecker S."/>
            <person name="Lage O.M."/>
            <person name="Pohl T."/>
            <person name="Merkel B.J."/>
            <person name="Hornburger P."/>
            <person name="Mueller R.-W."/>
            <person name="Bruemmer F."/>
            <person name="Labrenz M."/>
            <person name="Spormann A.M."/>
            <person name="Op den Camp H."/>
            <person name="Overmann J."/>
            <person name="Amann R."/>
            <person name="Jetten M.S.M."/>
            <person name="Mascher T."/>
            <person name="Medema M.H."/>
            <person name="Devos D.P."/>
            <person name="Kaster A.-K."/>
            <person name="Ovreas L."/>
            <person name="Rohde M."/>
            <person name="Galperin M.Y."/>
            <person name="Jogler C."/>
        </authorList>
    </citation>
    <scope>NUCLEOTIDE SEQUENCE [LARGE SCALE GENOMIC DNA]</scope>
    <source>
        <strain evidence="11 12">UC8</strain>
    </source>
</reference>
<dbReference type="GO" id="GO:0046872">
    <property type="term" value="F:metal ion binding"/>
    <property type="evidence" value="ECO:0007669"/>
    <property type="project" value="UniProtKB-KW"/>
</dbReference>
<dbReference type="FunFam" id="3.90.550.10:FF:000023">
    <property type="entry name" value="Glucose-1-phosphate thymidylyltransferase"/>
    <property type="match status" value="1"/>
</dbReference>
<keyword evidence="12" id="KW-1185">Reference proteome</keyword>
<organism evidence="11 12">
    <name type="scientific">Roseimaritima ulvae</name>
    <dbReference type="NCBI Taxonomy" id="980254"/>
    <lineage>
        <taxon>Bacteria</taxon>
        <taxon>Pseudomonadati</taxon>
        <taxon>Planctomycetota</taxon>
        <taxon>Planctomycetia</taxon>
        <taxon>Pirellulales</taxon>
        <taxon>Pirellulaceae</taxon>
        <taxon>Roseimaritima</taxon>
    </lineage>
</organism>
<evidence type="ECO:0000256" key="7">
    <source>
        <dbReference type="ARBA" id="ARBA00022842"/>
    </source>
</evidence>
<dbReference type="PANTHER" id="PTHR43532">
    <property type="entry name" value="GLUCOSE-1-PHOSPHATE THYMIDYLYLTRANSFERASE"/>
    <property type="match status" value="1"/>
</dbReference>